<protein>
    <submittedName>
        <fullName evidence="1">Uncharacterized protein</fullName>
    </submittedName>
</protein>
<name>A0A545TQ17_9PROT</name>
<evidence type="ECO:0000313" key="1">
    <source>
        <dbReference type="EMBL" id="TQV79231.1"/>
    </source>
</evidence>
<comment type="caution">
    <text evidence="1">The sequence shown here is derived from an EMBL/GenBank/DDBJ whole genome shotgun (WGS) entry which is preliminary data.</text>
</comment>
<organism evidence="1 2">
    <name type="scientific">Denitrobaculum tricleocarpae</name>
    <dbReference type="NCBI Taxonomy" id="2591009"/>
    <lineage>
        <taxon>Bacteria</taxon>
        <taxon>Pseudomonadati</taxon>
        <taxon>Pseudomonadota</taxon>
        <taxon>Alphaproteobacteria</taxon>
        <taxon>Rhodospirillales</taxon>
        <taxon>Rhodospirillaceae</taxon>
        <taxon>Denitrobaculum</taxon>
    </lineage>
</organism>
<accession>A0A545TQ17</accession>
<proteinExistence type="predicted"/>
<keyword evidence="2" id="KW-1185">Reference proteome</keyword>
<gene>
    <name evidence="1" type="ORF">FKG95_16370</name>
</gene>
<sequence length="299" mass="33647">MHNESFLITNNGKRCPVIGHSAFSSSGSGRAVSDAVDHAVREKGWIGVDFSEAREEIKLTFRAMDMAEEAVTAACALLLIPKLKSVVLKYDFHGWTFEKHLDGSSASLRVMEIAQSAEQLRRRSEFFAAAKDPEILFREKGEEARRLSNLLRTWRESAGVFSAKTIPLLREFGLLSRTLLIEPSDGKGSGKFTFIGDDFTVYGKSWPQEGIGQPVEHQFDSGYGIWVAKALAVIRESGMPQYEHVDARIRRPNGEYRRSRYKCLRTLWRDNNNHPILMTNSLISQNVDIPLMPVQSSVV</sequence>
<evidence type="ECO:0000313" key="2">
    <source>
        <dbReference type="Proteomes" id="UP000315252"/>
    </source>
</evidence>
<dbReference type="Proteomes" id="UP000315252">
    <property type="component" value="Unassembled WGS sequence"/>
</dbReference>
<dbReference type="AlphaFoldDB" id="A0A545TQ17"/>
<dbReference type="RefSeq" id="WP_142897455.1">
    <property type="nucleotide sequence ID" value="NZ_ML660056.1"/>
</dbReference>
<dbReference type="OrthoDB" id="8198789at2"/>
<dbReference type="EMBL" id="VHSH01000005">
    <property type="protein sequence ID" value="TQV79231.1"/>
    <property type="molecule type" value="Genomic_DNA"/>
</dbReference>
<reference evidence="1 2" key="1">
    <citation type="submission" date="2019-06" db="EMBL/GenBank/DDBJ databases">
        <title>Whole genome sequence for Rhodospirillaceae sp. R148.</title>
        <authorList>
            <person name="Wang G."/>
        </authorList>
    </citation>
    <scope>NUCLEOTIDE SEQUENCE [LARGE SCALE GENOMIC DNA]</scope>
    <source>
        <strain evidence="1 2">R148</strain>
    </source>
</reference>